<name>A0A2R5GDN9_9STRA</name>
<evidence type="ECO:0000313" key="2">
    <source>
        <dbReference type="Proteomes" id="UP000241890"/>
    </source>
</evidence>
<gene>
    <name evidence="1" type="ORF">FCC1311_046522</name>
</gene>
<reference evidence="1 2" key="1">
    <citation type="submission" date="2017-12" db="EMBL/GenBank/DDBJ databases">
        <title>Sequencing, de novo assembly and annotation of complete genome of a new Thraustochytrid species, strain FCC1311.</title>
        <authorList>
            <person name="Sedici K."/>
            <person name="Godart F."/>
            <person name="Aiese Cigliano R."/>
            <person name="Sanseverino W."/>
            <person name="Barakat M."/>
            <person name="Ortet P."/>
            <person name="Marechal E."/>
            <person name="Cagnac O."/>
            <person name="Amato A."/>
        </authorList>
    </citation>
    <scope>NUCLEOTIDE SEQUENCE [LARGE SCALE GENOMIC DNA]</scope>
</reference>
<protein>
    <submittedName>
        <fullName evidence="1">7,8-dihydro-8-oxoguanine triphosphatase</fullName>
    </submittedName>
</protein>
<sequence>MSRKGLDKLCLTCTAEPSPEVVEMAMELGMEVATSDPIQDTDPAILVQAVVTDAAQENVLLYRHTSGPYMGRLTGFIVPVDRMEDATADAAREAALCAGVPLDASASDPELFGVMDFIEIHDEPALELEFLTVADIAAPTPPGLEWWPRRKIPFHLMPDDDAWWYPQVLEKQTCRGHFLFDGKKLLHGHLH</sequence>
<dbReference type="EMBL" id="BEYU01000040">
    <property type="protein sequence ID" value="GBG28429.1"/>
    <property type="molecule type" value="Genomic_DNA"/>
</dbReference>
<keyword evidence="2" id="KW-1185">Reference proteome</keyword>
<accession>A0A2R5GDN9</accession>
<dbReference type="InParanoid" id="A0A2R5GDN9"/>
<dbReference type="Proteomes" id="UP000241890">
    <property type="component" value="Unassembled WGS sequence"/>
</dbReference>
<comment type="caution">
    <text evidence="1">The sequence shown here is derived from an EMBL/GenBank/DDBJ whole genome shotgun (WGS) entry which is preliminary data.</text>
</comment>
<dbReference type="AlphaFoldDB" id="A0A2R5GDN9"/>
<evidence type="ECO:0000313" key="1">
    <source>
        <dbReference type="EMBL" id="GBG28429.1"/>
    </source>
</evidence>
<dbReference type="Gene3D" id="3.90.79.10">
    <property type="entry name" value="Nucleoside Triphosphate Pyrophosphohydrolase"/>
    <property type="match status" value="1"/>
</dbReference>
<organism evidence="1 2">
    <name type="scientific">Hondaea fermentalgiana</name>
    <dbReference type="NCBI Taxonomy" id="2315210"/>
    <lineage>
        <taxon>Eukaryota</taxon>
        <taxon>Sar</taxon>
        <taxon>Stramenopiles</taxon>
        <taxon>Bigyra</taxon>
        <taxon>Labyrinthulomycetes</taxon>
        <taxon>Thraustochytrida</taxon>
        <taxon>Thraustochytriidae</taxon>
        <taxon>Hondaea</taxon>
    </lineage>
</organism>
<proteinExistence type="predicted"/>